<feature type="compositionally biased region" description="Polar residues" evidence="2">
    <location>
        <begin position="908"/>
        <end position="932"/>
    </location>
</feature>
<reference evidence="4" key="1">
    <citation type="submission" date="2020-02" db="EMBL/GenBank/DDBJ databases">
        <authorList>
            <person name="Palmer J.M."/>
        </authorList>
    </citation>
    <scope>NUCLEOTIDE SEQUENCE</scope>
    <source>
        <strain evidence="4">EPUS1.4</strain>
        <tissue evidence="4">Thallus</tissue>
    </source>
</reference>
<dbReference type="InterPro" id="IPR051696">
    <property type="entry name" value="DENN_Domain_GEFs"/>
</dbReference>
<evidence type="ECO:0000256" key="1">
    <source>
        <dbReference type="SAM" id="Coils"/>
    </source>
</evidence>
<feature type="region of interest" description="Disordered" evidence="2">
    <location>
        <begin position="713"/>
        <end position="748"/>
    </location>
</feature>
<comment type="caution">
    <text evidence="4">The sequence shown here is derived from an EMBL/GenBank/DDBJ whole genome shotgun (WGS) entry which is preliminary data.</text>
</comment>
<proteinExistence type="predicted"/>
<dbReference type="InterPro" id="IPR001194">
    <property type="entry name" value="cDENN_dom"/>
</dbReference>
<feature type="compositionally biased region" description="Low complexity" evidence="2">
    <location>
        <begin position="861"/>
        <end position="874"/>
    </location>
</feature>
<feature type="compositionally biased region" description="Polar residues" evidence="2">
    <location>
        <begin position="820"/>
        <end position="831"/>
    </location>
</feature>
<dbReference type="SMART" id="SM00799">
    <property type="entry name" value="DENN"/>
    <property type="match status" value="1"/>
</dbReference>
<name>A0A8H7A8Z9_9EURO</name>
<dbReference type="SMART" id="SM00800">
    <property type="entry name" value="uDENN"/>
    <property type="match status" value="1"/>
</dbReference>
<organism evidence="4 5">
    <name type="scientific">Endocarpon pusillum</name>
    <dbReference type="NCBI Taxonomy" id="364733"/>
    <lineage>
        <taxon>Eukaryota</taxon>
        <taxon>Fungi</taxon>
        <taxon>Dikarya</taxon>
        <taxon>Ascomycota</taxon>
        <taxon>Pezizomycotina</taxon>
        <taxon>Eurotiomycetes</taxon>
        <taxon>Chaetothyriomycetidae</taxon>
        <taxon>Verrucariales</taxon>
        <taxon>Verrucariaceae</taxon>
        <taxon>Endocarpon</taxon>
    </lineage>
</organism>
<feature type="compositionally biased region" description="Basic and acidic residues" evidence="2">
    <location>
        <begin position="885"/>
        <end position="901"/>
    </location>
</feature>
<evidence type="ECO:0000256" key="2">
    <source>
        <dbReference type="SAM" id="MobiDB-lite"/>
    </source>
</evidence>
<evidence type="ECO:0000313" key="5">
    <source>
        <dbReference type="Proteomes" id="UP000606974"/>
    </source>
</evidence>
<dbReference type="AlphaFoldDB" id="A0A8H7A8Z9"/>
<dbReference type="PANTHER" id="PTHR12296:SF31">
    <property type="entry name" value="DENN (AEX-3) DOMAIN PROTEIN (AFU_ORTHOLOGUE AFUA_6G11200)"/>
    <property type="match status" value="1"/>
</dbReference>
<dbReference type="Pfam" id="PF02141">
    <property type="entry name" value="DENN"/>
    <property type="match status" value="1"/>
</dbReference>
<feature type="compositionally biased region" description="Acidic residues" evidence="2">
    <location>
        <begin position="797"/>
        <end position="810"/>
    </location>
</feature>
<evidence type="ECO:0000313" key="4">
    <source>
        <dbReference type="EMBL" id="KAF7503164.1"/>
    </source>
</evidence>
<evidence type="ECO:0000259" key="3">
    <source>
        <dbReference type="PROSITE" id="PS50211"/>
    </source>
</evidence>
<dbReference type="GO" id="GO:0032483">
    <property type="term" value="P:regulation of Rab protein signal transduction"/>
    <property type="evidence" value="ECO:0007669"/>
    <property type="project" value="TreeGrafter"/>
</dbReference>
<feature type="region of interest" description="Disordered" evidence="2">
    <location>
        <begin position="797"/>
        <end position="938"/>
    </location>
</feature>
<dbReference type="InterPro" id="IPR043153">
    <property type="entry name" value="DENN_C"/>
</dbReference>
<dbReference type="Gene3D" id="3.40.50.11500">
    <property type="match status" value="1"/>
</dbReference>
<keyword evidence="1" id="KW-0175">Coiled coil</keyword>
<dbReference type="Proteomes" id="UP000606974">
    <property type="component" value="Unassembled WGS sequence"/>
</dbReference>
<accession>A0A8H7A8Z9</accession>
<dbReference type="Pfam" id="PF03456">
    <property type="entry name" value="uDENN"/>
    <property type="match status" value="1"/>
</dbReference>
<feature type="coiled-coil region" evidence="1">
    <location>
        <begin position="526"/>
        <end position="588"/>
    </location>
</feature>
<protein>
    <recommendedName>
        <fullName evidence="3">UDENN domain-containing protein</fullName>
    </recommendedName>
</protein>
<feature type="domain" description="UDENN" evidence="3">
    <location>
        <begin position="84"/>
        <end position="529"/>
    </location>
</feature>
<keyword evidence="5" id="KW-1185">Reference proteome</keyword>
<dbReference type="EMBL" id="JAACFV010000194">
    <property type="protein sequence ID" value="KAF7503164.1"/>
    <property type="molecule type" value="Genomic_DNA"/>
</dbReference>
<dbReference type="PANTHER" id="PTHR12296">
    <property type="entry name" value="DENN DOMAIN-CONTAINING PROTEIN 4"/>
    <property type="match status" value="1"/>
</dbReference>
<feature type="compositionally biased region" description="Polar residues" evidence="2">
    <location>
        <begin position="720"/>
        <end position="732"/>
    </location>
</feature>
<dbReference type="InterPro" id="IPR005113">
    <property type="entry name" value="uDENN_dom"/>
</dbReference>
<gene>
    <name evidence="4" type="ORF">GJ744_004268</name>
</gene>
<sequence length="938" mass="105435">MGPSLRDHSHFVRPATRERPGTREQVDSSLVIPSRTSSLHSRITQPIPATLNIKPAQRTPKTLTHAYMVCGVGREPSQWVRAPPLPQGKIGHMKGAVGQFWLPEILGSSPRVEQDNEIARALHAAMRACFPHDVEICTGRSQPHCVHHSFVLQQDSSHTLYGIALRVWSRADEKRAETIRELRRRTETDYYDTADETYWIPYCLSFLSRYPLYNLLGDYLRGMWIHWNKATNLFHAEEVSRILSFPAPRLNDLVRIDMKDYALCYQFPSSPTGFQNFSMWPLFTCLSIPNIVGVIEAAVSPTRRIIFVSHYPAILTVAAETIRFCVRVYEWSGLYVPVVHARHAKELVNEPGPYILGITAECRSLFTAPTDALVVDLDRNFVLTSSPPNILSPGQRTKMITRLTQALNGDITPSGVPQHLRAAYGGGKLIPAGRIIVERGEVESIQDPAWWSQDSVMTVMDHVCEKLGRNTGVKAILGGTVKKPLMTKVSMRHLNEIVRERNQYSRDALEAWQDFINLKGRMDTELHKVTKRNNFLETELETWKSQFLKFQAFAEQLNKEVSELRVKIESHKRENRRLTGLIDQQKDDQARISLRLKGTEIQRDQALEALVLQQGIAEDLERERSRNRKEIAALQHTNSTISRQRDEAQRVVLHLRSLINGQTHHMEHIVRSLGTAPELSEYIKEGYEDVGEEEEHDETERKDSSFVATMKSITGLGDSPRTSASSSVNGMSSEVEGQFLGPSSRTNKRFSTLSMSDVADRHLRDKTDAIADIIRNISEQCAAAVEGLQLANEDLEVPETADQPAEEEEDAGKNSEDGQESSQDGQNSNRSEGTRLRDGHLTPVSNNHSSIPPTPDLVDRSSTAMSMASSAPTAFTERTSQHSTVPDHTRIAEADDTAEKVHGRRSGSETGEPSTHQQITKQSQDQVMSRSLVSRKVQ</sequence>
<dbReference type="InterPro" id="IPR037516">
    <property type="entry name" value="Tripartite_DENN"/>
</dbReference>
<dbReference type="GO" id="GO:0031410">
    <property type="term" value="C:cytoplasmic vesicle"/>
    <property type="evidence" value="ECO:0007669"/>
    <property type="project" value="TreeGrafter"/>
</dbReference>
<dbReference type="PROSITE" id="PS50211">
    <property type="entry name" value="DENN"/>
    <property type="match status" value="1"/>
</dbReference>
<dbReference type="OrthoDB" id="6019893at2759"/>